<comment type="caution">
    <text evidence="1">The sequence shown here is derived from an EMBL/GenBank/DDBJ whole genome shotgun (WGS) entry which is preliminary data.</text>
</comment>
<sequence>MTRSPRTPLLADRVNVASIEQTITEATRPGVAMPPRATVLMHIVALTVDVKTLLREVSRGHPAYQRAQGLVLPRARPGEQTNHYELWQYSLTLARAAQDLLDAAQQEAALHDSQH</sequence>
<proteinExistence type="predicted"/>
<reference evidence="1 2" key="1">
    <citation type="submission" date="2020-12" db="EMBL/GenBank/DDBJ databases">
        <title>Streptomyces typhae sp. nov., a novel endophytic actinomycete isolated from the root of cattail pollen (Typha angustifolia L.).</title>
        <authorList>
            <person name="Peng C."/>
            <person name="Liu C."/>
        </authorList>
    </citation>
    <scope>NUCLEOTIDE SEQUENCE [LARGE SCALE GENOMIC DNA]</scope>
    <source>
        <strain evidence="1 2">JCM 4753</strain>
    </source>
</reference>
<keyword evidence="2" id="KW-1185">Reference proteome</keyword>
<dbReference type="EMBL" id="JAEKOZ010000011">
    <property type="protein sequence ID" value="MBJ3809219.1"/>
    <property type="molecule type" value="Genomic_DNA"/>
</dbReference>
<organism evidence="1 2">
    <name type="scientific">Streptomyces flavofungini</name>
    <dbReference type="NCBI Taxonomy" id="68200"/>
    <lineage>
        <taxon>Bacteria</taxon>
        <taxon>Bacillati</taxon>
        <taxon>Actinomycetota</taxon>
        <taxon>Actinomycetes</taxon>
        <taxon>Kitasatosporales</taxon>
        <taxon>Streptomycetaceae</taxon>
        <taxon>Streptomyces</taxon>
    </lineage>
</organism>
<dbReference type="RefSeq" id="WP_190118686.1">
    <property type="nucleotide sequence ID" value="NZ_BMVR01000012.1"/>
</dbReference>
<accession>A0ABS0X7P0</accession>
<dbReference type="Proteomes" id="UP000634780">
    <property type="component" value="Unassembled WGS sequence"/>
</dbReference>
<name>A0ABS0X7P0_9ACTN</name>
<evidence type="ECO:0000313" key="1">
    <source>
        <dbReference type="EMBL" id="MBJ3809219.1"/>
    </source>
</evidence>
<protein>
    <submittedName>
        <fullName evidence="1">Uncharacterized protein</fullName>
    </submittedName>
</protein>
<evidence type="ECO:0000313" key="2">
    <source>
        <dbReference type="Proteomes" id="UP000634780"/>
    </source>
</evidence>
<gene>
    <name evidence="1" type="ORF">JGB26_19210</name>
</gene>